<keyword evidence="9" id="KW-0472">Membrane</keyword>
<dbReference type="InterPro" id="IPR007507">
    <property type="entry name" value="Glycos_transf_N"/>
</dbReference>
<dbReference type="InterPro" id="IPR039901">
    <property type="entry name" value="Kdotransferase"/>
</dbReference>
<evidence type="ECO:0000256" key="1">
    <source>
        <dbReference type="ARBA" id="ARBA00004713"/>
    </source>
</evidence>
<dbReference type="RefSeq" id="WP_152306688.1">
    <property type="nucleotide sequence ID" value="NZ_CP043617.1"/>
</dbReference>
<comment type="function">
    <text evidence="9">Involved in lipopolysaccharide (LPS) biosynthesis. Catalyzes the transfer of 3-deoxy-D-manno-octulosonate (Kdo) residue(s) from CMP-Kdo to lipid IV(A), the tetraacyldisaccharide-1,4'-bisphosphate precursor of lipid A.</text>
</comment>
<evidence type="ECO:0000256" key="8">
    <source>
        <dbReference type="PIRSR" id="PIRSR639901-2"/>
    </source>
</evidence>
<dbReference type="EC" id="2.4.99.12" evidence="2 9"/>
<feature type="active site" description="Proton acceptor" evidence="7">
    <location>
        <position position="71"/>
    </location>
</feature>
<keyword evidence="9" id="KW-1003">Cell membrane</keyword>
<dbReference type="GO" id="GO:0009245">
    <property type="term" value="P:lipid A biosynthetic process"/>
    <property type="evidence" value="ECO:0007669"/>
    <property type="project" value="TreeGrafter"/>
</dbReference>
<organism evidence="11 12">
    <name type="scientific">Sulfurimonas lithotrophica</name>
    <dbReference type="NCBI Taxonomy" id="2590022"/>
    <lineage>
        <taxon>Bacteria</taxon>
        <taxon>Pseudomonadati</taxon>
        <taxon>Campylobacterota</taxon>
        <taxon>Epsilonproteobacteria</taxon>
        <taxon>Campylobacterales</taxon>
        <taxon>Sulfurimonadaceae</taxon>
        <taxon>Sulfurimonas</taxon>
    </lineage>
</organism>
<evidence type="ECO:0000256" key="5">
    <source>
        <dbReference type="ARBA" id="ARBA00031445"/>
    </source>
</evidence>
<dbReference type="KEGG" id="sulg:FJR48_03015"/>
<dbReference type="GO" id="GO:0005886">
    <property type="term" value="C:plasma membrane"/>
    <property type="evidence" value="ECO:0007669"/>
    <property type="project" value="UniProtKB-SubCell"/>
</dbReference>
<dbReference type="GO" id="GO:0043842">
    <property type="term" value="F:Kdo transferase activity"/>
    <property type="evidence" value="ECO:0007669"/>
    <property type="project" value="UniProtKB-EC"/>
</dbReference>
<name>A0A5P8NZ67_9BACT</name>
<comment type="subcellular location">
    <subcellularLocation>
        <location evidence="9">Cell membrane</location>
    </subcellularLocation>
</comment>
<comment type="similarity">
    <text evidence="9">Belongs to the glycosyltransferase group 1 family.</text>
</comment>
<dbReference type="PANTHER" id="PTHR42755:SF1">
    <property type="entry name" value="3-DEOXY-D-MANNO-OCTULOSONIC ACID TRANSFERASE, MITOCHONDRIAL-RELATED"/>
    <property type="match status" value="1"/>
</dbReference>
<feature type="transmembrane region" description="Helical" evidence="9">
    <location>
        <begin position="12"/>
        <end position="36"/>
    </location>
</feature>
<feature type="site" description="Transition state stabilizer" evidence="8">
    <location>
        <position position="206"/>
    </location>
</feature>
<dbReference type="Gene3D" id="3.40.50.11720">
    <property type="entry name" value="3-Deoxy-D-manno-octulosonic-acid transferase, N-terminal domain"/>
    <property type="match status" value="1"/>
</dbReference>
<evidence type="ECO:0000256" key="6">
    <source>
        <dbReference type="ARBA" id="ARBA00049183"/>
    </source>
</evidence>
<dbReference type="Pfam" id="PF04413">
    <property type="entry name" value="Glycos_transf_N"/>
    <property type="match status" value="1"/>
</dbReference>
<dbReference type="OrthoDB" id="9789797at2"/>
<gene>
    <name evidence="11" type="ORF">FJR48_03015</name>
</gene>
<accession>A0A5P8NZ67</accession>
<dbReference type="EMBL" id="CP043617">
    <property type="protein sequence ID" value="QFR48745.1"/>
    <property type="molecule type" value="Genomic_DNA"/>
</dbReference>
<evidence type="ECO:0000256" key="7">
    <source>
        <dbReference type="PIRSR" id="PIRSR639901-1"/>
    </source>
</evidence>
<sequence length="395" mass="45470">MWKLQSNKALPFSVFYFILSVVLYIVALPLLILLSLKPKYKQSIPARFFLYKNKRFSSEDGIWFHVCSLGEARALKPIIDCLDGEDIKITTITHTGQAEAKKYDAEVRYLPYEMFLPFWAKKQRVVVVLEAEFWYMLFAVAASMGSRVILLNARISERSAQRYLQFAWFYEKLLSNVEMIYAQSEADKNRFLALGARNIEVVGNIKLAAEIKKTKDFDKPHEEVIVAGSTHLGEEQSILDSYVSYKETNDSKLIVVPRHPERFESVYLLMEAYAKEYNLSLSRFSEEKNFFADMILVDAMGELNNIYNISDVVILGGAFREDVGGHNPLEPAFFGCKIITGKHFFHQKELFKYVHHVQYVDADGIKEALDNAKELPPSIVEEKIDLDRVIDKLKK</sequence>
<feature type="domain" description="3-deoxy-D-manno-octulosonic-acid transferase N-terminal" evidence="10">
    <location>
        <begin position="43"/>
        <end position="208"/>
    </location>
</feature>
<dbReference type="AlphaFoldDB" id="A0A5P8NZ67"/>
<keyword evidence="9" id="KW-1133">Transmembrane helix</keyword>
<evidence type="ECO:0000256" key="2">
    <source>
        <dbReference type="ARBA" id="ARBA00012621"/>
    </source>
</evidence>
<proteinExistence type="inferred from homology"/>
<keyword evidence="9" id="KW-0812">Transmembrane</keyword>
<keyword evidence="9" id="KW-0448">Lipopolysaccharide biosynthesis</keyword>
<evidence type="ECO:0000259" key="10">
    <source>
        <dbReference type="Pfam" id="PF04413"/>
    </source>
</evidence>
<evidence type="ECO:0000256" key="4">
    <source>
        <dbReference type="ARBA" id="ARBA00022679"/>
    </source>
</evidence>
<evidence type="ECO:0000313" key="11">
    <source>
        <dbReference type="EMBL" id="QFR48745.1"/>
    </source>
</evidence>
<feature type="site" description="Transition state stabilizer" evidence="8">
    <location>
        <position position="130"/>
    </location>
</feature>
<dbReference type="Gene3D" id="3.40.50.2000">
    <property type="entry name" value="Glycogen Phosphorylase B"/>
    <property type="match status" value="1"/>
</dbReference>
<dbReference type="NCBIfam" id="NF004389">
    <property type="entry name" value="PRK05749.1-5"/>
    <property type="match status" value="1"/>
</dbReference>
<dbReference type="GO" id="GO:0009244">
    <property type="term" value="P:lipopolysaccharide core region biosynthetic process"/>
    <property type="evidence" value="ECO:0007669"/>
    <property type="project" value="UniProtKB-UniRule"/>
</dbReference>
<keyword evidence="4 9" id="KW-0808">Transferase</keyword>
<reference evidence="11 12" key="1">
    <citation type="submission" date="2019-09" db="EMBL/GenBank/DDBJ databases">
        <title>Sulfurimonas gotlandica sp. nov., a chemoautotrophic and psychrotolerant epsilonproteobacterium isolated from a pelagic redoxcline, and an emended description of the genus Sulfurimonas.</title>
        <authorList>
            <person name="Wang S."/>
            <person name="Jiang L."/>
            <person name="Shao S."/>
        </authorList>
    </citation>
    <scope>NUCLEOTIDE SEQUENCE [LARGE SCALE GENOMIC DNA]</scope>
    <source>
        <strain evidence="11 12">GYSZ_1</strain>
    </source>
</reference>
<dbReference type="InterPro" id="IPR038107">
    <property type="entry name" value="Glycos_transf_N_sf"/>
</dbReference>
<evidence type="ECO:0000313" key="12">
    <source>
        <dbReference type="Proteomes" id="UP000326944"/>
    </source>
</evidence>
<evidence type="ECO:0000256" key="3">
    <source>
        <dbReference type="ARBA" id="ARBA00019077"/>
    </source>
</evidence>
<comment type="catalytic activity">
    <reaction evidence="6 9">
        <text>lipid IVA (E. coli) + CMP-3-deoxy-beta-D-manno-octulosonate = alpha-Kdo-(2-&gt;6)-lipid IVA (E. coli) + CMP + H(+)</text>
        <dbReference type="Rhea" id="RHEA:28066"/>
        <dbReference type="ChEBI" id="CHEBI:15378"/>
        <dbReference type="ChEBI" id="CHEBI:58603"/>
        <dbReference type="ChEBI" id="CHEBI:60364"/>
        <dbReference type="ChEBI" id="CHEBI:60377"/>
        <dbReference type="ChEBI" id="CHEBI:85987"/>
        <dbReference type="EC" id="2.4.99.12"/>
    </reaction>
</comment>
<keyword evidence="12" id="KW-1185">Reference proteome</keyword>
<comment type="pathway">
    <text evidence="1 9">Bacterial outer membrane biogenesis; LPS core biosynthesis.</text>
</comment>
<dbReference type="Proteomes" id="UP000326944">
    <property type="component" value="Chromosome"/>
</dbReference>
<dbReference type="PANTHER" id="PTHR42755">
    <property type="entry name" value="3-DEOXY-MANNO-OCTULOSONATE CYTIDYLYLTRANSFERASE"/>
    <property type="match status" value="1"/>
</dbReference>
<protein>
    <recommendedName>
        <fullName evidence="3 9">3-deoxy-D-manno-octulosonic acid transferase</fullName>
        <shortName evidence="9">Kdo transferase</shortName>
        <ecNumber evidence="2 9">2.4.99.12</ecNumber>
    </recommendedName>
    <alternativeName>
        <fullName evidence="5 9">Lipid IV(A) 3-deoxy-D-manno-octulosonic acid transferase</fullName>
    </alternativeName>
</protein>
<dbReference type="UniPathway" id="UPA00958"/>
<evidence type="ECO:0000256" key="9">
    <source>
        <dbReference type="RuleBase" id="RU365103"/>
    </source>
</evidence>